<evidence type="ECO:0000313" key="12">
    <source>
        <dbReference type="EMBL" id="WAW09476.1"/>
    </source>
</evidence>
<evidence type="ECO:0000256" key="7">
    <source>
        <dbReference type="ARBA" id="ARBA00022989"/>
    </source>
</evidence>
<dbReference type="Gene3D" id="2.40.30.170">
    <property type="match status" value="1"/>
</dbReference>
<keyword evidence="7 9" id="KW-1133">Transmembrane helix</keyword>
<dbReference type="RefSeq" id="WP_269308473.1">
    <property type="nucleotide sequence ID" value="NZ_CP098242.1"/>
</dbReference>
<dbReference type="GO" id="GO:0005886">
    <property type="term" value="C:plasma membrane"/>
    <property type="evidence" value="ECO:0007669"/>
    <property type="project" value="UniProtKB-SubCell"/>
</dbReference>
<feature type="domain" description="AprE-like long alpha-helical hairpin" evidence="10">
    <location>
        <begin position="139"/>
        <end position="317"/>
    </location>
</feature>
<dbReference type="InterPro" id="IPR050739">
    <property type="entry name" value="MFP"/>
</dbReference>
<dbReference type="InterPro" id="IPR006144">
    <property type="entry name" value="Secretion_HlyD_CS"/>
</dbReference>
<sequence>MSQKTEEIAAEAKEKGRLFIERLKNWVLPPIDRNAPPASEDIKYMPTKLAAFFLSPPRATFLIIRYTLILLVLAVIWASFSKVDEVTNGEGKVIPSSHVQVIQNLEGGIVSEIPVKIGEVVRKDQIVLKLDEKRFASSAGETKAKTEALQAKIARLTAEANGVDQIEFPDELAEQNPQIVADEIALFNSRKEEFDATQNVLKEQVAQRNQELVEKRSNLGHLQATYNISNKELQMSLPLLKQGVVSEVEILRLKRDVTRIRSEMDATRLAIPRLQSQAAEAANKLEGALAKFRSDAANELAHAKAEYAGSSATGMAAEDRLARTTVRSPVDGIVKTIKINTVGGVIQPGMDVMEIVPLEDNLLIEAKVRPSDVGFLRPGQDATVKVSAYDYSIYGGLDGTVENISADSITNEKGDSFYLVQVRTKKSHLGTDENPLTIIPGMMANVSIKTGSKSIMSYLMKPILKTKQNALTER</sequence>
<dbReference type="EMBL" id="CP098242">
    <property type="protein sequence ID" value="WAW09476.1"/>
    <property type="molecule type" value="Genomic_DNA"/>
</dbReference>
<dbReference type="NCBIfam" id="TIGR01843">
    <property type="entry name" value="type_I_hlyD"/>
    <property type="match status" value="1"/>
</dbReference>
<feature type="domain" description="AprE-like beta-barrel" evidence="11">
    <location>
        <begin position="362"/>
        <end position="451"/>
    </location>
</feature>
<keyword evidence="3 9" id="KW-0813">Transport</keyword>
<evidence type="ECO:0000256" key="4">
    <source>
        <dbReference type="ARBA" id="ARBA00022475"/>
    </source>
</evidence>
<keyword evidence="5 9" id="KW-0997">Cell inner membrane</keyword>
<evidence type="ECO:0000256" key="6">
    <source>
        <dbReference type="ARBA" id="ARBA00022692"/>
    </source>
</evidence>
<evidence type="ECO:0000259" key="11">
    <source>
        <dbReference type="Pfam" id="PF26002"/>
    </source>
</evidence>
<dbReference type="Pfam" id="PF25994">
    <property type="entry name" value="HH_AprE"/>
    <property type="match status" value="1"/>
</dbReference>
<keyword evidence="13" id="KW-1185">Reference proteome</keyword>
<comment type="similarity">
    <text evidence="2 9">Belongs to the membrane fusion protein (MFP) (TC 8.A.1) family.</text>
</comment>
<evidence type="ECO:0000256" key="8">
    <source>
        <dbReference type="ARBA" id="ARBA00023136"/>
    </source>
</evidence>
<dbReference type="PRINTS" id="PR01490">
    <property type="entry name" value="RTXTOXIND"/>
</dbReference>
<evidence type="ECO:0000259" key="10">
    <source>
        <dbReference type="Pfam" id="PF25994"/>
    </source>
</evidence>
<reference evidence="12" key="1">
    <citation type="journal article" date="2022" name="Front. Microbiol.">
        <title>New perspectives on an old grouping: The genomic and phenotypic variability of Oxalobacter formigenes and the implications for calcium oxalate stone prevention.</title>
        <authorList>
            <person name="Chmiel J.A."/>
            <person name="Carr C."/>
            <person name="Stuivenberg G.A."/>
            <person name="Venema R."/>
            <person name="Chanyi R.M."/>
            <person name="Al K.F."/>
            <person name="Giguere D."/>
            <person name="Say H."/>
            <person name="Akouris P.P."/>
            <person name="Dominguez Romero S.A."/>
            <person name="Kwong A."/>
            <person name="Tai V."/>
            <person name="Koval S.F."/>
            <person name="Razvi H."/>
            <person name="Bjazevic J."/>
            <person name="Burton J.P."/>
        </authorList>
    </citation>
    <scope>NUCLEOTIDE SEQUENCE</scope>
    <source>
        <strain evidence="12">WoOx3</strain>
    </source>
</reference>
<evidence type="ECO:0000256" key="9">
    <source>
        <dbReference type="RuleBase" id="RU365093"/>
    </source>
</evidence>
<proteinExistence type="inferred from homology"/>
<name>A0A9E9LWB7_9BURK</name>
<dbReference type="AlphaFoldDB" id="A0A9E9LWB7"/>
<evidence type="ECO:0000256" key="1">
    <source>
        <dbReference type="ARBA" id="ARBA00004377"/>
    </source>
</evidence>
<evidence type="ECO:0000256" key="2">
    <source>
        <dbReference type="ARBA" id="ARBA00009477"/>
    </source>
</evidence>
<evidence type="ECO:0000313" key="13">
    <source>
        <dbReference type="Proteomes" id="UP001156215"/>
    </source>
</evidence>
<feature type="transmembrane region" description="Helical" evidence="9">
    <location>
        <begin position="62"/>
        <end position="80"/>
    </location>
</feature>
<comment type="subcellular location">
    <subcellularLocation>
        <location evidence="1 9">Cell inner membrane</location>
        <topology evidence="1 9">Single-pass membrane protein</topology>
    </subcellularLocation>
</comment>
<dbReference type="PANTHER" id="PTHR30386:SF26">
    <property type="entry name" value="TRANSPORT PROTEIN COMB"/>
    <property type="match status" value="1"/>
</dbReference>
<dbReference type="PANTHER" id="PTHR30386">
    <property type="entry name" value="MEMBRANE FUSION SUBUNIT OF EMRAB-TOLC MULTIDRUG EFFLUX PUMP"/>
    <property type="match status" value="1"/>
</dbReference>
<protein>
    <recommendedName>
        <fullName evidence="9">Membrane fusion protein (MFP) family protein</fullName>
    </recommendedName>
</protein>
<evidence type="ECO:0000256" key="3">
    <source>
        <dbReference type="ARBA" id="ARBA00022448"/>
    </source>
</evidence>
<dbReference type="GO" id="GO:0009306">
    <property type="term" value="P:protein secretion"/>
    <property type="evidence" value="ECO:0007669"/>
    <property type="project" value="InterPro"/>
</dbReference>
<dbReference type="PROSITE" id="PS00543">
    <property type="entry name" value="HLYD_FAMILY"/>
    <property type="match status" value="1"/>
</dbReference>
<dbReference type="Proteomes" id="UP001156215">
    <property type="component" value="Chromosome"/>
</dbReference>
<dbReference type="InterPro" id="IPR058781">
    <property type="entry name" value="HH_AprE-like"/>
</dbReference>
<dbReference type="Pfam" id="PF26002">
    <property type="entry name" value="Beta-barrel_AprE"/>
    <property type="match status" value="1"/>
</dbReference>
<dbReference type="KEGG" id="ovb:NB640_09505"/>
<dbReference type="InterPro" id="IPR010129">
    <property type="entry name" value="T1SS_HlyD"/>
</dbReference>
<dbReference type="InterPro" id="IPR058982">
    <property type="entry name" value="Beta-barrel_AprE"/>
</dbReference>
<organism evidence="12 13">
    <name type="scientific">Oxalobacter vibrioformis</name>
    <dbReference type="NCBI Taxonomy" id="933080"/>
    <lineage>
        <taxon>Bacteria</taxon>
        <taxon>Pseudomonadati</taxon>
        <taxon>Pseudomonadota</taxon>
        <taxon>Betaproteobacteria</taxon>
        <taxon>Burkholderiales</taxon>
        <taxon>Oxalobacteraceae</taxon>
        <taxon>Oxalobacter</taxon>
    </lineage>
</organism>
<keyword evidence="6 9" id="KW-0812">Transmembrane</keyword>
<keyword evidence="4 9" id="KW-1003">Cell membrane</keyword>
<evidence type="ECO:0000256" key="5">
    <source>
        <dbReference type="ARBA" id="ARBA00022519"/>
    </source>
</evidence>
<gene>
    <name evidence="12" type="ORF">NB640_09505</name>
</gene>
<accession>A0A9E9LWB7</accession>
<keyword evidence="8 9" id="KW-0472">Membrane</keyword>